<dbReference type="EMBL" id="GGFL01013483">
    <property type="protein sequence ID" value="MBW77661.1"/>
    <property type="molecule type" value="Transcribed_RNA"/>
</dbReference>
<keyword evidence="1" id="KW-1133">Transmembrane helix</keyword>
<keyword evidence="1" id="KW-0812">Transmembrane</keyword>
<protein>
    <recommendedName>
        <fullName evidence="3">Secreted protein</fullName>
    </recommendedName>
</protein>
<feature type="transmembrane region" description="Helical" evidence="1">
    <location>
        <begin position="40"/>
        <end position="61"/>
    </location>
</feature>
<evidence type="ECO:0000313" key="2">
    <source>
        <dbReference type="EMBL" id="MBW77661.1"/>
    </source>
</evidence>
<accession>A0A2M4DJE6</accession>
<keyword evidence="1" id="KW-0472">Membrane</keyword>
<evidence type="ECO:0000256" key="1">
    <source>
        <dbReference type="SAM" id="Phobius"/>
    </source>
</evidence>
<dbReference type="AlphaFoldDB" id="A0A2M4DJE6"/>
<reference evidence="2" key="1">
    <citation type="submission" date="2018-01" db="EMBL/GenBank/DDBJ databases">
        <title>An insight into the sialome of Amazonian anophelines.</title>
        <authorList>
            <person name="Ribeiro J.M."/>
            <person name="Scarpassa V."/>
            <person name="Calvo E."/>
        </authorList>
    </citation>
    <scope>NUCLEOTIDE SEQUENCE</scope>
</reference>
<proteinExistence type="predicted"/>
<name>A0A2M4DJE6_ANODA</name>
<organism evidence="2">
    <name type="scientific">Anopheles darlingi</name>
    <name type="common">Mosquito</name>
    <dbReference type="NCBI Taxonomy" id="43151"/>
    <lineage>
        <taxon>Eukaryota</taxon>
        <taxon>Metazoa</taxon>
        <taxon>Ecdysozoa</taxon>
        <taxon>Arthropoda</taxon>
        <taxon>Hexapoda</taxon>
        <taxon>Insecta</taxon>
        <taxon>Pterygota</taxon>
        <taxon>Neoptera</taxon>
        <taxon>Endopterygota</taxon>
        <taxon>Diptera</taxon>
        <taxon>Nematocera</taxon>
        <taxon>Culicoidea</taxon>
        <taxon>Culicidae</taxon>
        <taxon>Anophelinae</taxon>
        <taxon>Anopheles</taxon>
    </lineage>
</organism>
<sequence>MIVMRVFLHRTVLAAGTAVLLRSIATTVRPAILVSPLTLTTATMLATVMAAMRLVWIGALFHIRSIETWVRIGR</sequence>
<evidence type="ECO:0008006" key="3">
    <source>
        <dbReference type="Google" id="ProtNLM"/>
    </source>
</evidence>